<dbReference type="eggNOG" id="KOG3468">
    <property type="taxonomic scope" value="Eukaryota"/>
</dbReference>
<evidence type="ECO:0000313" key="2">
    <source>
        <dbReference type="Proteomes" id="UP000004995"/>
    </source>
</evidence>
<dbReference type="InParanoid" id="A0A0Q3PEN3"/>
<name>A0A0Q3PEN3_SETIT</name>
<sequence length="33" mass="3534">MEAAGGVQFGSSKLQIVTQVEMAEARVPLAYHD</sequence>
<accession>A0A0Q3PEN3</accession>
<dbReference type="EnsemblPlants" id="KQL04425">
    <property type="protein sequence ID" value="KQL04425"/>
    <property type="gene ID" value="SETIT_004747mg"/>
</dbReference>
<protein>
    <submittedName>
        <fullName evidence="1">Uncharacterized protein</fullName>
    </submittedName>
</protein>
<dbReference type="Gramene" id="KQL04425">
    <property type="protein sequence ID" value="KQL04425"/>
    <property type="gene ID" value="SETIT_004747mg"/>
</dbReference>
<keyword evidence="2" id="KW-1185">Reference proteome</keyword>
<reference evidence="1" key="2">
    <citation type="submission" date="2018-08" db="UniProtKB">
        <authorList>
            <consortium name="EnsemblPlants"/>
        </authorList>
    </citation>
    <scope>IDENTIFICATION</scope>
    <source>
        <strain evidence="1">Yugu1</strain>
    </source>
</reference>
<evidence type="ECO:0000313" key="1">
    <source>
        <dbReference type="EnsemblPlants" id="KQL04425"/>
    </source>
</evidence>
<dbReference type="Proteomes" id="UP000004995">
    <property type="component" value="Unassembled WGS sequence"/>
</dbReference>
<dbReference type="AlphaFoldDB" id="A0A0Q3PEN3"/>
<proteinExistence type="predicted"/>
<dbReference type="EMBL" id="AGNK02002867">
    <property type="status" value="NOT_ANNOTATED_CDS"/>
    <property type="molecule type" value="Genomic_DNA"/>
</dbReference>
<organism evidence="1 2">
    <name type="scientific">Setaria italica</name>
    <name type="common">Foxtail millet</name>
    <name type="synonym">Panicum italicum</name>
    <dbReference type="NCBI Taxonomy" id="4555"/>
    <lineage>
        <taxon>Eukaryota</taxon>
        <taxon>Viridiplantae</taxon>
        <taxon>Streptophyta</taxon>
        <taxon>Embryophyta</taxon>
        <taxon>Tracheophyta</taxon>
        <taxon>Spermatophyta</taxon>
        <taxon>Magnoliopsida</taxon>
        <taxon>Liliopsida</taxon>
        <taxon>Poales</taxon>
        <taxon>Poaceae</taxon>
        <taxon>PACMAD clade</taxon>
        <taxon>Panicoideae</taxon>
        <taxon>Panicodae</taxon>
        <taxon>Paniceae</taxon>
        <taxon>Cenchrinae</taxon>
        <taxon>Setaria</taxon>
    </lineage>
</organism>
<reference evidence="2" key="1">
    <citation type="journal article" date="2012" name="Nat. Biotechnol.">
        <title>Reference genome sequence of the model plant Setaria.</title>
        <authorList>
            <person name="Bennetzen J.L."/>
            <person name="Schmutz J."/>
            <person name="Wang H."/>
            <person name="Percifield R."/>
            <person name="Hawkins J."/>
            <person name="Pontaroli A.C."/>
            <person name="Estep M."/>
            <person name="Feng L."/>
            <person name="Vaughn J.N."/>
            <person name="Grimwood J."/>
            <person name="Jenkins J."/>
            <person name="Barry K."/>
            <person name="Lindquist E."/>
            <person name="Hellsten U."/>
            <person name="Deshpande S."/>
            <person name="Wang X."/>
            <person name="Wu X."/>
            <person name="Mitros T."/>
            <person name="Triplett J."/>
            <person name="Yang X."/>
            <person name="Ye C.Y."/>
            <person name="Mauro-Herrera M."/>
            <person name="Wang L."/>
            <person name="Li P."/>
            <person name="Sharma M."/>
            <person name="Sharma R."/>
            <person name="Ronald P.C."/>
            <person name="Panaud O."/>
            <person name="Kellogg E.A."/>
            <person name="Brutnell T.P."/>
            <person name="Doust A.N."/>
            <person name="Tuskan G.A."/>
            <person name="Rokhsar D."/>
            <person name="Devos K.M."/>
        </authorList>
    </citation>
    <scope>NUCLEOTIDE SEQUENCE [LARGE SCALE GENOMIC DNA]</scope>
    <source>
        <strain evidence="2">cv. Yugu1</strain>
    </source>
</reference>